<comment type="caution">
    <text evidence="1">The sequence shown here is derived from an EMBL/GenBank/DDBJ whole genome shotgun (WGS) entry which is preliminary data.</text>
</comment>
<gene>
    <name evidence="1" type="ORF">RIMI_LOCUS972487</name>
</gene>
<evidence type="ECO:0000313" key="2">
    <source>
        <dbReference type="Proteomes" id="UP001176940"/>
    </source>
</evidence>
<dbReference type="EMBL" id="CAUEEQ010001225">
    <property type="protein sequence ID" value="CAJ0919283.1"/>
    <property type="molecule type" value="Genomic_DNA"/>
</dbReference>
<evidence type="ECO:0000313" key="1">
    <source>
        <dbReference type="EMBL" id="CAJ0919283.1"/>
    </source>
</evidence>
<proteinExistence type="predicted"/>
<accession>A0ABN9KQ30</accession>
<name>A0ABN9KQ30_9NEOB</name>
<sequence length="213" mass="24572">MHLFWRKRQGAQDAASWIFFCVQNHAKKGRMRHKMMRFACVLVCVVRCVSDTAPHNANVNRDNTLDPDSLQLEATFENIFAFGCSKQRVLTKIDTNYMDTMNHILKLEVCDLPHVQLSISPDEKEDTMLALALYDHGERPTQNYSLNLQLKASSAVQIGFNGKYMSSPAIRQLLLEGKFHDNDKWTMSASSEQRCFQLKFGQHMTDFMDLIYK</sequence>
<protein>
    <submittedName>
        <fullName evidence="1">Uncharacterized protein</fullName>
    </submittedName>
</protein>
<keyword evidence="2" id="KW-1185">Reference proteome</keyword>
<organism evidence="1 2">
    <name type="scientific">Ranitomeya imitator</name>
    <name type="common">mimic poison frog</name>
    <dbReference type="NCBI Taxonomy" id="111125"/>
    <lineage>
        <taxon>Eukaryota</taxon>
        <taxon>Metazoa</taxon>
        <taxon>Chordata</taxon>
        <taxon>Craniata</taxon>
        <taxon>Vertebrata</taxon>
        <taxon>Euteleostomi</taxon>
        <taxon>Amphibia</taxon>
        <taxon>Batrachia</taxon>
        <taxon>Anura</taxon>
        <taxon>Neobatrachia</taxon>
        <taxon>Hyloidea</taxon>
        <taxon>Dendrobatidae</taxon>
        <taxon>Dendrobatinae</taxon>
        <taxon>Ranitomeya</taxon>
    </lineage>
</organism>
<dbReference type="Proteomes" id="UP001176940">
    <property type="component" value="Unassembled WGS sequence"/>
</dbReference>
<reference evidence="1" key="1">
    <citation type="submission" date="2023-07" db="EMBL/GenBank/DDBJ databases">
        <authorList>
            <person name="Stuckert A."/>
        </authorList>
    </citation>
    <scope>NUCLEOTIDE SEQUENCE</scope>
</reference>